<dbReference type="InterPro" id="IPR012349">
    <property type="entry name" value="Split_barrel_FMN-bd"/>
</dbReference>
<dbReference type="Pfam" id="PF12724">
    <property type="entry name" value="Flavodoxin_5"/>
    <property type="match status" value="1"/>
</dbReference>
<gene>
    <name evidence="3" type="ordered locus">Clocel_1346</name>
</gene>
<dbReference type="Gene3D" id="3.40.50.360">
    <property type="match status" value="1"/>
</dbReference>
<accession>D9SVH5</accession>
<evidence type="ECO:0000313" key="4">
    <source>
        <dbReference type="Proteomes" id="UP000002730"/>
    </source>
</evidence>
<dbReference type="Gene3D" id="2.30.110.10">
    <property type="entry name" value="Electron Transport, Fmn-binding Protein, Chain A"/>
    <property type="match status" value="1"/>
</dbReference>
<proteinExistence type="predicted"/>
<dbReference type="RefSeq" id="WP_010076037.1">
    <property type="nucleotide sequence ID" value="NC_014393.1"/>
</dbReference>
<dbReference type="SUPFAM" id="SSF52218">
    <property type="entry name" value="Flavoproteins"/>
    <property type="match status" value="1"/>
</dbReference>
<evidence type="ECO:0000313" key="3">
    <source>
        <dbReference type="EMBL" id="ADL51099.1"/>
    </source>
</evidence>
<protein>
    <submittedName>
        <fullName evidence="3">Pyridoxamine 5'-phosphate oxidase-related FMN-binding</fullName>
    </submittedName>
</protein>
<dbReference type="OrthoDB" id="3255142at2"/>
<keyword evidence="4" id="KW-1185">Reference proteome</keyword>
<dbReference type="STRING" id="573061.Clocel_1346"/>
<reference evidence="3 4" key="1">
    <citation type="submission" date="2010-08" db="EMBL/GenBank/DDBJ databases">
        <title>Complete sequence of Clostridium cellulovorans 743B.</title>
        <authorList>
            <consortium name="US DOE Joint Genome Institute"/>
            <person name="Lucas S."/>
            <person name="Copeland A."/>
            <person name="Lapidus A."/>
            <person name="Cheng J.-F."/>
            <person name="Bruce D."/>
            <person name="Goodwin L."/>
            <person name="Pitluck S."/>
            <person name="Chertkov O."/>
            <person name="Detter J.C."/>
            <person name="Han C."/>
            <person name="Tapia R."/>
            <person name="Land M."/>
            <person name="Hauser L."/>
            <person name="Chang Y.-J."/>
            <person name="Jeffries C."/>
            <person name="Kyrpides N."/>
            <person name="Ivanova N."/>
            <person name="Mikhailova N."/>
            <person name="Hemme C.L."/>
            <person name="Woyke T."/>
        </authorList>
    </citation>
    <scope>NUCLEOTIDE SEQUENCE [LARGE SCALE GENOMIC DNA]</scope>
    <source>
        <strain evidence="4">ATCC 35296 / DSM 3052 / OCM 3 / 743B</strain>
    </source>
</reference>
<dbReference type="SUPFAM" id="SSF50475">
    <property type="entry name" value="FMN-binding split barrel"/>
    <property type="match status" value="1"/>
</dbReference>
<name>D9SVH5_CLOC7</name>
<feature type="domain" description="Flavodoxin" evidence="2">
    <location>
        <begin position="4"/>
        <end position="92"/>
    </location>
</feature>
<dbReference type="Proteomes" id="UP000002730">
    <property type="component" value="Chromosome"/>
</dbReference>
<dbReference type="HOGENOM" id="CLU_884589_0_0_9"/>
<evidence type="ECO:0000259" key="1">
    <source>
        <dbReference type="Pfam" id="PF01243"/>
    </source>
</evidence>
<dbReference type="AlphaFoldDB" id="D9SVH5"/>
<feature type="domain" description="Pyridoxamine 5'-phosphate oxidase N-terminal" evidence="1">
    <location>
        <begin position="144"/>
        <end position="263"/>
    </location>
</feature>
<sequence>MKTLILFEKAYESTEEIAKRLALILGPANYCDISEFKEEYKDFDILIFGIAVYRKGISKKALEFIQANKQWIKDKKIALFYTTREERRQYSYTIRVKEQVGEALFMSKAFRNGTENIKAYARALKEKYELLIKKPENESLFSSIEAFIKEHNTLVLGTGYGKSIRVTPLEYVYIDKTFYSVTEGGEKFSNLIVNNEVALTVYDKFTSYDKRRGIQITGKAFLIPINSEEYKAILMEKNIEEKENISFCGSMHILKIKPEKAEFLNYEFEQEGYDIKQVYYFNG</sequence>
<dbReference type="InterPro" id="IPR011576">
    <property type="entry name" value="Pyridox_Oxase_N"/>
</dbReference>
<dbReference type="EMBL" id="CP002160">
    <property type="protein sequence ID" value="ADL51099.1"/>
    <property type="molecule type" value="Genomic_DNA"/>
</dbReference>
<dbReference type="eggNOG" id="COG3467">
    <property type="taxonomic scope" value="Bacteria"/>
</dbReference>
<dbReference type="KEGG" id="ccb:Clocel_1346"/>
<dbReference type="Pfam" id="PF01243">
    <property type="entry name" value="PNPOx_N"/>
    <property type="match status" value="1"/>
</dbReference>
<dbReference type="InterPro" id="IPR026816">
    <property type="entry name" value="Flavodoxin_dom"/>
</dbReference>
<organism evidence="3 4">
    <name type="scientific">Clostridium cellulovorans (strain ATCC 35296 / DSM 3052 / OCM 3 / 743B)</name>
    <dbReference type="NCBI Taxonomy" id="573061"/>
    <lineage>
        <taxon>Bacteria</taxon>
        <taxon>Bacillati</taxon>
        <taxon>Bacillota</taxon>
        <taxon>Clostridia</taxon>
        <taxon>Eubacteriales</taxon>
        <taxon>Clostridiaceae</taxon>
        <taxon>Clostridium</taxon>
    </lineage>
</organism>
<evidence type="ECO:0000259" key="2">
    <source>
        <dbReference type="Pfam" id="PF12724"/>
    </source>
</evidence>
<dbReference type="InterPro" id="IPR029039">
    <property type="entry name" value="Flavoprotein-like_sf"/>
</dbReference>